<feature type="compositionally biased region" description="Polar residues" evidence="2">
    <location>
        <begin position="206"/>
        <end position="261"/>
    </location>
</feature>
<feature type="compositionally biased region" description="Polar residues" evidence="2">
    <location>
        <begin position="165"/>
        <end position="194"/>
    </location>
</feature>
<dbReference type="FunFam" id="3.30.505.10:FF:000096">
    <property type="entry name" value="SH2 domain-containing protein 4B-like"/>
    <property type="match status" value="1"/>
</dbReference>
<dbReference type="InterPro" id="IPR000980">
    <property type="entry name" value="SH2"/>
</dbReference>
<sequence>MSALQDILDKMYVDPELLEQLEEEQKQILFIKMREEQLRRWREREEKTEQAGVVPSRKINSRKIQWLTGRDGEVWVWVMGEHPSDPSIEEILEKETKQKAREMAEKEVLFESLNMDLPILDSALDEQQLKKQLMDVKLDKNAHTNGSPQPLQKRTSYSPYDELGTVNSSTNINTSQSPFQQNASRKSLPNNYSPANLWEGEKQTKDSTFPNGLYSTGNSTFYKRLPSSQSSTNNQENIQHLSTSSPNHPNASSVSYKNTTDPFRGISEMKQTPSSSIRPPPIPEKPPGLRRSSALTGNPALEEFVQYTRSYVPDNSPNNTSNTQPLNVKSKTSNSFSSFPVNNKNSYEENGNNAVPKTGFNAGRGNNVSRLAARLSAGSGNLAVEADASPSGSPKLSRAANNANGSEGAHNRYLPQANNNANNFSQQNTDRESTRFDSNPMLRLRSMLSTQQLQIEKGENKEKQLDSVDAAIRGSLLSVAEEVDKRQSRILEQIKEQRSRMELEAEAEAQKQGKEWEAQERKSREAEAQIRLIAQKAREEHRKNLRTSDSLRPILNDISGISLKEAIKNLPRPPKPQNRRAIIEWYKNVELPNGTGLDPKTARPAVWFHGVISRSDAEELLADRPTGSYLVRVSERIWGYTISYVVGDGTTKHFLVEKILDGYQFLGTNQLVHSTLFELVQYHETAPITPKGKEILMKPVGQIGEVPDYTDLFN</sequence>
<evidence type="ECO:0000313" key="4">
    <source>
        <dbReference type="EMBL" id="KAI1728012.1"/>
    </source>
</evidence>
<feature type="compositionally biased region" description="Polar residues" evidence="2">
    <location>
        <begin position="311"/>
        <end position="341"/>
    </location>
</feature>
<comment type="caution">
    <text evidence="4">The sequence shown here is derived from an EMBL/GenBank/DDBJ whole genome shotgun (WGS) entry which is preliminary data.</text>
</comment>
<dbReference type="GO" id="GO:0005737">
    <property type="term" value="C:cytoplasm"/>
    <property type="evidence" value="ECO:0007669"/>
    <property type="project" value="TreeGrafter"/>
</dbReference>
<dbReference type="Gene3D" id="3.30.505.10">
    <property type="entry name" value="SH2 domain"/>
    <property type="match status" value="1"/>
</dbReference>
<dbReference type="PRINTS" id="PR00401">
    <property type="entry name" value="SH2DOMAIN"/>
</dbReference>
<organism evidence="4 5">
    <name type="scientific">Ditylenchus destructor</name>
    <dbReference type="NCBI Taxonomy" id="166010"/>
    <lineage>
        <taxon>Eukaryota</taxon>
        <taxon>Metazoa</taxon>
        <taxon>Ecdysozoa</taxon>
        <taxon>Nematoda</taxon>
        <taxon>Chromadorea</taxon>
        <taxon>Rhabditida</taxon>
        <taxon>Tylenchina</taxon>
        <taxon>Tylenchomorpha</taxon>
        <taxon>Sphaerularioidea</taxon>
        <taxon>Anguinidae</taxon>
        <taxon>Anguininae</taxon>
        <taxon>Ditylenchus</taxon>
    </lineage>
</organism>
<feature type="region of interest" description="Disordered" evidence="2">
    <location>
        <begin position="311"/>
        <end position="363"/>
    </location>
</feature>
<keyword evidence="5" id="KW-1185">Reference proteome</keyword>
<accession>A0AAD4NGH2</accession>
<dbReference type="PANTHER" id="PTHR14388:SF17">
    <property type="entry name" value="SH2 DOMAIN-CONTAINING PROTEIN"/>
    <property type="match status" value="1"/>
</dbReference>
<keyword evidence="1" id="KW-0727">SH2 domain</keyword>
<dbReference type="Pfam" id="PF00017">
    <property type="entry name" value="SH2"/>
    <property type="match status" value="1"/>
</dbReference>
<dbReference type="AlphaFoldDB" id="A0AAD4NGH2"/>
<feature type="compositionally biased region" description="Polar residues" evidence="2">
    <location>
        <begin position="390"/>
        <end position="405"/>
    </location>
</feature>
<dbReference type="EMBL" id="JAKKPZ010000001">
    <property type="protein sequence ID" value="KAI1728012.1"/>
    <property type="molecule type" value="Genomic_DNA"/>
</dbReference>
<feature type="domain" description="SH2" evidence="3">
    <location>
        <begin position="607"/>
        <end position="700"/>
    </location>
</feature>
<reference evidence="4" key="1">
    <citation type="submission" date="2022-01" db="EMBL/GenBank/DDBJ databases">
        <title>Genome Sequence Resource for Two Populations of Ditylenchus destructor, the Migratory Endoparasitic Phytonematode.</title>
        <authorList>
            <person name="Zhang H."/>
            <person name="Lin R."/>
            <person name="Xie B."/>
        </authorList>
    </citation>
    <scope>NUCLEOTIDE SEQUENCE</scope>
    <source>
        <strain evidence="4">BazhouSP</strain>
    </source>
</reference>
<protein>
    <submittedName>
        <fullName evidence="4">SH2 domain-containing protein</fullName>
    </submittedName>
</protein>
<evidence type="ECO:0000259" key="3">
    <source>
        <dbReference type="PROSITE" id="PS50001"/>
    </source>
</evidence>
<name>A0AAD4NGH2_9BILA</name>
<dbReference type="SUPFAM" id="SSF55550">
    <property type="entry name" value="SH2 domain"/>
    <property type="match status" value="1"/>
</dbReference>
<dbReference type="PANTHER" id="PTHR14388">
    <property type="entry name" value="T CELL-SPECIFIC ADAPTER PROTEIN TSAD"/>
    <property type="match status" value="1"/>
</dbReference>
<proteinExistence type="predicted"/>
<dbReference type="PROSITE" id="PS50001">
    <property type="entry name" value="SH2"/>
    <property type="match status" value="1"/>
</dbReference>
<dbReference type="SMART" id="SM00252">
    <property type="entry name" value="SH2"/>
    <property type="match status" value="1"/>
</dbReference>
<feature type="compositionally biased region" description="Low complexity" evidence="2">
    <location>
        <begin position="342"/>
        <end position="353"/>
    </location>
</feature>
<feature type="compositionally biased region" description="Polar residues" evidence="2">
    <location>
        <begin position="143"/>
        <end position="158"/>
    </location>
</feature>
<feature type="region of interest" description="Disordered" evidence="2">
    <location>
        <begin position="384"/>
        <end position="440"/>
    </location>
</feature>
<feature type="region of interest" description="Disordered" evidence="2">
    <location>
        <begin position="140"/>
        <end position="294"/>
    </location>
</feature>
<dbReference type="Proteomes" id="UP001201812">
    <property type="component" value="Unassembled WGS sequence"/>
</dbReference>
<dbReference type="InterPro" id="IPR036860">
    <property type="entry name" value="SH2_dom_sf"/>
</dbReference>
<evidence type="ECO:0000256" key="2">
    <source>
        <dbReference type="SAM" id="MobiDB-lite"/>
    </source>
</evidence>
<evidence type="ECO:0000313" key="5">
    <source>
        <dbReference type="Proteomes" id="UP001201812"/>
    </source>
</evidence>
<evidence type="ECO:0000256" key="1">
    <source>
        <dbReference type="PROSITE-ProRule" id="PRU00191"/>
    </source>
</evidence>
<gene>
    <name evidence="4" type="ORF">DdX_00162</name>
</gene>